<name>A0A9D9EFU4_9BACT</name>
<evidence type="ECO:0000313" key="6">
    <source>
        <dbReference type="EMBL" id="MBO8445736.1"/>
    </source>
</evidence>
<dbReference type="Gene3D" id="2.60.40.1930">
    <property type="match status" value="1"/>
</dbReference>
<dbReference type="Pfam" id="PF17972">
    <property type="entry name" value="bMG5"/>
    <property type="match status" value="1"/>
</dbReference>
<dbReference type="InterPro" id="IPR021868">
    <property type="entry name" value="Alpha_2_Macroglob_MG3"/>
</dbReference>
<dbReference type="SUPFAM" id="SSF48239">
    <property type="entry name" value="Terpenoid cyclases/Protein prenyltransferases"/>
    <property type="match status" value="1"/>
</dbReference>
<dbReference type="PANTHER" id="PTHR40094:SF1">
    <property type="entry name" value="UBIQUITIN DOMAIN-CONTAINING PROTEIN"/>
    <property type="match status" value="1"/>
</dbReference>
<evidence type="ECO:0000256" key="1">
    <source>
        <dbReference type="ARBA" id="ARBA00010556"/>
    </source>
</evidence>
<evidence type="ECO:0000256" key="3">
    <source>
        <dbReference type="SAM" id="SignalP"/>
    </source>
</evidence>
<proteinExistence type="inferred from homology"/>
<evidence type="ECO:0000259" key="5">
    <source>
        <dbReference type="SMART" id="SM01360"/>
    </source>
</evidence>
<dbReference type="Pfam" id="PF00207">
    <property type="entry name" value="A2M"/>
    <property type="match status" value="1"/>
</dbReference>
<evidence type="ECO:0000259" key="4">
    <source>
        <dbReference type="SMART" id="SM01359"/>
    </source>
</evidence>
<accession>A0A9D9EFU4</accession>
<dbReference type="InterPro" id="IPR002890">
    <property type="entry name" value="MG2"/>
</dbReference>
<dbReference type="InterPro" id="IPR041246">
    <property type="entry name" value="Bact_MG10"/>
</dbReference>
<dbReference type="InterPro" id="IPR041462">
    <property type="entry name" value="Bact_A2M_MG6"/>
</dbReference>
<evidence type="ECO:0000256" key="2">
    <source>
        <dbReference type="ARBA" id="ARBA00022729"/>
    </source>
</evidence>
<comment type="similarity">
    <text evidence="1">Belongs to the protease inhibitor I39 (alpha-2-macroglobulin) family. Bacterial alpha-2-macroglobulin subfamily.</text>
</comment>
<dbReference type="CDD" id="cd02891">
    <property type="entry name" value="A2M_like"/>
    <property type="match status" value="1"/>
</dbReference>
<dbReference type="Pfam" id="PF01835">
    <property type="entry name" value="MG2"/>
    <property type="match status" value="1"/>
</dbReference>
<dbReference type="PANTHER" id="PTHR40094">
    <property type="entry name" value="ALPHA-2-MACROGLOBULIN HOMOLOG"/>
    <property type="match status" value="1"/>
</dbReference>
<dbReference type="SMART" id="SM01359">
    <property type="entry name" value="A2M_N_2"/>
    <property type="match status" value="1"/>
</dbReference>
<dbReference type="InterPro" id="IPR051802">
    <property type="entry name" value="YfhM-like"/>
</dbReference>
<reference evidence="6" key="2">
    <citation type="journal article" date="2021" name="PeerJ">
        <title>Extensive microbial diversity within the chicken gut microbiome revealed by metagenomics and culture.</title>
        <authorList>
            <person name="Gilroy R."/>
            <person name="Ravi A."/>
            <person name="Getino M."/>
            <person name="Pursley I."/>
            <person name="Horton D.L."/>
            <person name="Alikhan N.F."/>
            <person name="Baker D."/>
            <person name="Gharbi K."/>
            <person name="Hall N."/>
            <person name="Watson M."/>
            <person name="Adriaenssens E.M."/>
            <person name="Foster-Nyarko E."/>
            <person name="Jarju S."/>
            <person name="Secka A."/>
            <person name="Antonio M."/>
            <person name="Oren A."/>
            <person name="Chaudhuri R.R."/>
            <person name="La Ragione R."/>
            <person name="Hildebrand F."/>
            <person name="Pallen M.J."/>
        </authorList>
    </citation>
    <scope>NUCLEOTIDE SEQUENCE</scope>
    <source>
        <strain evidence="6">D5-748</strain>
    </source>
</reference>
<feature type="chain" id="PRO_5038637024" evidence="3">
    <location>
        <begin position="23"/>
        <end position="1861"/>
    </location>
</feature>
<dbReference type="Proteomes" id="UP000823619">
    <property type="component" value="Unassembled WGS sequence"/>
</dbReference>
<feature type="domain" description="Alpha-2-macroglobulin" evidence="5">
    <location>
        <begin position="1193"/>
        <end position="1281"/>
    </location>
</feature>
<feature type="domain" description="Alpha-2-macroglobulin bait region" evidence="4">
    <location>
        <begin position="988"/>
        <end position="1131"/>
    </location>
</feature>
<dbReference type="SMART" id="SM01360">
    <property type="entry name" value="A2M"/>
    <property type="match status" value="1"/>
</dbReference>
<comment type="caution">
    <text evidence="6">The sequence shown here is derived from an EMBL/GenBank/DDBJ whole genome shotgun (WGS) entry which is preliminary data.</text>
</comment>
<feature type="signal peptide" evidence="3">
    <location>
        <begin position="1"/>
        <end position="22"/>
    </location>
</feature>
<dbReference type="InterPro" id="IPR041203">
    <property type="entry name" value="Bact_A2M_MG5"/>
</dbReference>
<sequence>MKNLRYAIRTVFMAAAMLCALSCGRHEEMPSTEFSTWIKAYSGRVADSSSPIKVVFTAPLDAGVLSGMEEKELEGLFTFSPAMKGSVRTSGPDALEFIPDEGEMKPGTMYNASLKLGKITDSGSQGLDVFRFSFTTAAKEAVMKVDEIIIPADSPETIKINGHITFSSQADAETAKGMLSCKADGQTAEISTIQGNTGNSVLFTVSGLQRKDKASKIKLVFDGNIAGYASRQEKEVTIPAMNGFRIIGSKIDRSGTPFINVCFSQPLDETMDPKGLFELENAGKYYIDIKDNLAKIFYEKAEKENIIVRVAAGVRSADGQRLGRNLKKEFTDNRIKPAVTIPLKGNILPDASELMLPFRAVNLSAVDVSVIRIYENNILTFLQDNELDGDNGLRRSGRLICRKTVRLDGDPGKDLHKWQDFAVDLSGLFRQEAGAIYRIRLSFRPEYSLYGNAAAENDDSRTWMTGLGTDDLYEEDRLVWDTPSPYYYESFYDWDKYEWKERDNPLHPSYYMVADRFPSCNLMTSDIGIISKSADGGKIWITVNDILTARPVKDAEVTVYNYQLQEIGKAQTDGDGFAEIVPDGKAFAITAKRGQSISYLKVTDGNEKPLSRFDTGGVKTEKGLKAFIYGERGVWRPGDTLHVSMIIEDKENALPDSHPVTMELYTPQGQFYSRMTDMDGMNGFHVFHIPTLPDDPTGTWNAYFKVGGSSFHKPLMIESIKPNRLKIELKTSDEVLQSGKKTRFDLASSWLTGPAASGLDCKVEMTLAPAGKTFKGYEGYSFSDPASTFTGTEMQVLEGRLDNGGRLSKDFMVPKLEGAPGMLRATLISRVSEAGGDESITSRTALFSPYDAYVGIKLPASDNGYIETDKDHSFPVIVTDKDGKPVSGHKVEYRIFKLDWSWWWESKAEELDSYVNGTAAKPYSTGSFTSSEKPYEIPFRLDYPEWGRFLVYVKDVTGGHASGGIIMVDWPAYRGRSDKKDPDALTMLTFATDKKEYKAGETATVFIPAAEGGMALVSLENGSRVISRNWVKTSGKEDTPFKFTVTPEMSPNFYIHISLLQKHRNTGNDLPVRMYGVQPVLVENEGSHLYPQLSMPDAVRPLEEFSIRVSEKEGRKMTYTLAIVDEGLLDLTAFKTPDPWNTMYAREALGVKTWDLYDDVIGAFGGKLVPLTGIGGDQTINKEAKQDNRFNAVVKYLGPFTLNGKENVHKVTLPMYVGSVRVMLVAGNEGAYGNAEKTVPVRTPLMVLPTLPRVLGQGENVTLPVNVFAMEKGVADVTVSVKAEGPTKVSGTDRTSIRFDGTGDTIVRFGLKTSEMEEGTAKVTVTATGGGYTASETVSVQVRNPNPSVTTLQAEKIAPGESREFAWQLSDGCSVNVGLAGFPSIDFNGSFSYLSEYQHSCTEQISAKGIALLSMKKLLSSENAAKADRLIPLLLDELYGRQLPDGGFAYWPGRASADEWVTSMAGHFMQLAEENGYEVNGGVMSAWKNFQKKCVRNWRNTGENNLYDLVQAYRLYTLALASSAETGAMNRMKEMEGLSLQSRWRLAAAYALTGKKVIALEMIHGLKTDVADYSVSNVTYGSSLRDKAMILETMVLAGDMSGAVALAGEVADKFSSSGWYTTQNTAFTAAAMGRLAETLNTGAIRAEIVQTETAKVEKAASAYTAALDPATGKATVRNLSEGPLYITLSVKSRPTYGTAIPASASGIEMNISWSDLDGNPVSPASLKQGTDFKATVTVSNISGVTDYTGLALTFPIPSGWEIFNGRIFNAGSTEAADGDYGVGSGLDSGSGSGSAQYDYMDIRDDRTMIYFDLPKGTRKKFTIRLRAAYEGQFIRPAVTCEQMYDPSVNACTGSGTAKVTR</sequence>
<dbReference type="InterPro" id="IPR011625">
    <property type="entry name" value="A2M_N_BRD"/>
</dbReference>
<evidence type="ECO:0000313" key="7">
    <source>
        <dbReference type="Proteomes" id="UP000823619"/>
    </source>
</evidence>
<dbReference type="GO" id="GO:0004866">
    <property type="term" value="F:endopeptidase inhibitor activity"/>
    <property type="evidence" value="ECO:0007669"/>
    <property type="project" value="InterPro"/>
</dbReference>
<protein>
    <submittedName>
        <fullName evidence="6">Alpha-2-macroglobulin</fullName>
    </submittedName>
</protein>
<dbReference type="Gene3D" id="1.50.10.20">
    <property type="match status" value="1"/>
</dbReference>
<dbReference type="Pfam" id="PF17962">
    <property type="entry name" value="bMG6"/>
    <property type="match status" value="1"/>
</dbReference>
<dbReference type="InterPro" id="IPR008930">
    <property type="entry name" value="Terpenoid_cyclase/PrenylTrfase"/>
</dbReference>
<keyword evidence="2 3" id="KW-0732">Signal</keyword>
<dbReference type="InterPro" id="IPR001599">
    <property type="entry name" value="Macroglobln_a2"/>
</dbReference>
<dbReference type="EMBL" id="JADIMO010000109">
    <property type="protein sequence ID" value="MBO8445736.1"/>
    <property type="molecule type" value="Genomic_DNA"/>
</dbReference>
<reference evidence="6" key="1">
    <citation type="submission" date="2020-10" db="EMBL/GenBank/DDBJ databases">
        <authorList>
            <person name="Gilroy R."/>
        </authorList>
    </citation>
    <scope>NUCLEOTIDE SEQUENCE</scope>
    <source>
        <strain evidence="6">D5-748</strain>
    </source>
</reference>
<gene>
    <name evidence="6" type="ORF">IAC23_08635</name>
</gene>
<organism evidence="6 7">
    <name type="scientific">Candidatus Cryptobacteroides merdavium</name>
    <dbReference type="NCBI Taxonomy" id="2840769"/>
    <lineage>
        <taxon>Bacteria</taxon>
        <taxon>Pseudomonadati</taxon>
        <taxon>Bacteroidota</taxon>
        <taxon>Bacteroidia</taxon>
        <taxon>Bacteroidales</taxon>
        <taxon>Candidatus Cryptobacteroides</taxon>
    </lineage>
</organism>
<dbReference type="Pfam" id="PF11974">
    <property type="entry name" value="bMG3"/>
    <property type="match status" value="1"/>
</dbReference>
<dbReference type="Pfam" id="PF17973">
    <property type="entry name" value="bMG10"/>
    <property type="match status" value="1"/>
</dbReference>
<dbReference type="Pfam" id="PF07703">
    <property type="entry name" value="A2M_BRD"/>
    <property type="match status" value="1"/>
</dbReference>